<organism evidence="2 3">
    <name type="scientific">Actinomycetospora chlora</name>
    <dbReference type="NCBI Taxonomy" id="663608"/>
    <lineage>
        <taxon>Bacteria</taxon>
        <taxon>Bacillati</taxon>
        <taxon>Actinomycetota</taxon>
        <taxon>Actinomycetes</taxon>
        <taxon>Pseudonocardiales</taxon>
        <taxon>Pseudonocardiaceae</taxon>
        <taxon>Actinomycetospora</taxon>
    </lineage>
</organism>
<name>A0ABP9B0M1_9PSEU</name>
<evidence type="ECO:0000313" key="3">
    <source>
        <dbReference type="Proteomes" id="UP001500928"/>
    </source>
</evidence>
<accession>A0ABP9B0M1</accession>
<feature type="region of interest" description="Disordered" evidence="1">
    <location>
        <begin position="86"/>
        <end position="109"/>
    </location>
</feature>
<reference evidence="3" key="1">
    <citation type="journal article" date="2019" name="Int. J. Syst. Evol. Microbiol.">
        <title>The Global Catalogue of Microorganisms (GCM) 10K type strain sequencing project: providing services to taxonomists for standard genome sequencing and annotation.</title>
        <authorList>
            <consortium name="The Broad Institute Genomics Platform"/>
            <consortium name="The Broad Institute Genome Sequencing Center for Infectious Disease"/>
            <person name="Wu L."/>
            <person name="Ma J."/>
        </authorList>
    </citation>
    <scope>NUCLEOTIDE SEQUENCE [LARGE SCALE GENOMIC DNA]</scope>
    <source>
        <strain evidence="3">JCM 17979</strain>
    </source>
</reference>
<sequence>MGGTAGGEPPPCAALLGEDHYRAAADRARLRYPGPLGELLHRELSAYARLGHRFATDGDALIPHLTTHVLALPGSPTACGCRLRTERTGPTLWPTPAGADIPATRKEPT</sequence>
<evidence type="ECO:0000256" key="1">
    <source>
        <dbReference type="SAM" id="MobiDB-lite"/>
    </source>
</evidence>
<evidence type="ECO:0000313" key="2">
    <source>
        <dbReference type="EMBL" id="GAA4788527.1"/>
    </source>
</evidence>
<protein>
    <submittedName>
        <fullName evidence="2">Uncharacterized protein</fullName>
    </submittedName>
</protein>
<keyword evidence="3" id="KW-1185">Reference proteome</keyword>
<dbReference type="EMBL" id="BAABHO010000016">
    <property type="protein sequence ID" value="GAA4788527.1"/>
    <property type="molecule type" value="Genomic_DNA"/>
</dbReference>
<gene>
    <name evidence="2" type="ORF">GCM10023200_23820</name>
</gene>
<comment type="caution">
    <text evidence="2">The sequence shown here is derived from an EMBL/GenBank/DDBJ whole genome shotgun (WGS) entry which is preliminary data.</text>
</comment>
<dbReference type="Proteomes" id="UP001500928">
    <property type="component" value="Unassembled WGS sequence"/>
</dbReference>
<proteinExistence type="predicted"/>